<dbReference type="PANTHER" id="PTHR31302:SF31">
    <property type="entry name" value="PHOSPHODIESTERASE YAEI"/>
    <property type="match status" value="1"/>
</dbReference>
<keyword evidence="2" id="KW-0378">Hydrolase</keyword>
<dbReference type="InterPro" id="IPR006311">
    <property type="entry name" value="TAT_signal"/>
</dbReference>
<name>A0A068SS76_NEOGA</name>
<reference evidence="5" key="1">
    <citation type="journal article" date="2014" name="BMC Genomics">
        <title>Genome sequencing of two Neorhizobium galegae strains reveals a noeT gene responsible for the unusual acetylation of the nodulation factors.</title>
        <authorList>
            <person name="Osterman J."/>
            <person name="Marsh J."/>
            <person name="Laine P.K."/>
            <person name="Zeng Z."/>
            <person name="Alatalo E."/>
            <person name="Sullivan J.T."/>
            <person name="Young J.P."/>
            <person name="Thomas-Oates J."/>
            <person name="Paulin L."/>
            <person name="Lindstrom K."/>
        </authorList>
    </citation>
    <scope>NUCLEOTIDE SEQUENCE [LARGE SCALE GENOMIC DNA]</scope>
    <source>
        <strain evidence="5">HAMBI 540</strain>
    </source>
</reference>
<keyword evidence="1" id="KW-0479">Metal-binding</keyword>
<dbReference type="InterPro" id="IPR051158">
    <property type="entry name" value="Metallophosphoesterase_sf"/>
</dbReference>
<proteinExistence type="predicted"/>
<protein>
    <submittedName>
        <fullName evidence="4">Putative metallophosphoesterase YkuE</fullName>
    </submittedName>
</protein>
<keyword evidence="5" id="KW-1185">Reference proteome</keyword>
<dbReference type="Proteomes" id="UP000028181">
    <property type="component" value="Chromosome I"/>
</dbReference>
<dbReference type="eggNOG" id="COG1408">
    <property type="taxonomic scope" value="Bacteria"/>
</dbReference>
<dbReference type="InterPro" id="IPR029052">
    <property type="entry name" value="Metallo-depent_PP-like"/>
</dbReference>
<organism evidence="4 5">
    <name type="scientific">Neorhizobium galegae bv. orientalis str. HAMBI 540</name>
    <dbReference type="NCBI Taxonomy" id="1028800"/>
    <lineage>
        <taxon>Bacteria</taxon>
        <taxon>Pseudomonadati</taxon>
        <taxon>Pseudomonadota</taxon>
        <taxon>Alphaproteobacteria</taxon>
        <taxon>Hyphomicrobiales</taxon>
        <taxon>Rhizobiaceae</taxon>
        <taxon>Rhizobium/Agrobacterium group</taxon>
        <taxon>Neorhizobium</taxon>
    </lineage>
</organism>
<dbReference type="GO" id="GO:0016020">
    <property type="term" value="C:membrane"/>
    <property type="evidence" value="ECO:0007669"/>
    <property type="project" value="GOC"/>
</dbReference>
<feature type="domain" description="Calcineurin-like phosphoesterase" evidence="3">
    <location>
        <begin position="51"/>
        <end position="240"/>
    </location>
</feature>
<evidence type="ECO:0000313" key="4">
    <source>
        <dbReference type="EMBL" id="CDN49162.1"/>
    </source>
</evidence>
<dbReference type="RefSeq" id="WP_038589312.1">
    <property type="nucleotide sequence ID" value="NZ_HG938353.1"/>
</dbReference>
<dbReference type="PATRIC" id="fig|1028800.3.peg.3036"/>
<dbReference type="InterPro" id="IPR004843">
    <property type="entry name" value="Calcineurin-like_PHP"/>
</dbReference>
<dbReference type="Gene3D" id="3.60.21.10">
    <property type="match status" value="1"/>
</dbReference>
<evidence type="ECO:0000256" key="2">
    <source>
        <dbReference type="ARBA" id="ARBA00022801"/>
    </source>
</evidence>
<gene>
    <name evidence="4" type="primary">ykuE</name>
    <name evidence="4" type="ORF">RG540_CH29970</name>
</gene>
<dbReference type="Pfam" id="PF00149">
    <property type="entry name" value="Metallophos"/>
    <property type="match status" value="1"/>
</dbReference>
<dbReference type="GeneID" id="24258067"/>
<dbReference type="GO" id="GO:0008758">
    <property type="term" value="F:UDP-2,3-diacylglucosamine hydrolase activity"/>
    <property type="evidence" value="ECO:0007669"/>
    <property type="project" value="TreeGrafter"/>
</dbReference>
<dbReference type="SUPFAM" id="SSF56300">
    <property type="entry name" value="Metallo-dependent phosphatases"/>
    <property type="match status" value="1"/>
</dbReference>
<dbReference type="PROSITE" id="PS51318">
    <property type="entry name" value="TAT"/>
    <property type="match status" value="1"/>
</dbReference>
<dbReference type="HOGENOM" id="CLU_025443_3_1_5"/>
<sequence>MFTRRTLLKAFAGGVATLFALAAYPFVEVMARPRLTQYAVTPKRWTPGLKLRVVVLADIHACEPWMSLDRIGSICSAANALNGDVILLLGDYVSGMNLLTEHIPSADWSRVFSVLKAPLGVHAVLGNHDHWEDLRFQRDPLAENIAAAALRAVGIPTYINEAVRLEKDGHSFWLAGLGDQMALRPGKDFKRTMMRGIDDLPGTLAQIDDDSPVLLMAHEPDIFPQVSERVSLTLSGHTHGGQINILGWQPAAASQGSRRYPAGHYREGERDLVVSRGLGCSILPVRVGSRPEIVVIELG</sequence>
<dbReference type="GO" id="GO:0046872">
    <property type="term" value="F:metal ion binding"/>
    <property type="evidence" value="ECO:0007669"/>
    <property type="project" value="UniProtKB-KW"/>
</dbReference>
<dbReference type="GO" id="GO:0009245">
    <property type="term" value="P:lipid A biosynthetic process"/>
    <property type="evidence" value="ECO:0007669"/>
    <property type="project" value="TreeGrafter"/>
</dbReference>
<dbReference type="PANTHER" id="PTHR31302">
    <property type="entry name" value="TRANSMEMBRANE PROTEIN WITH METALLOPHOSPHOESTERASE DOMAIN-RELATED"/>
    <property type="match status" value="1"/>
</dbReference>
<evidence type="ECO:0000313" key="5">
    <source>
        <dbReference type="Proteomes" id="UP000028181"/>
    </source>
</evidence>
<dbReference type="CDD" id="cd07385">
    <property type="entry name" value="MPP_YkuE_C"/>
    <property type="match status" value="1"/>
</dbReference>
<dbReference type="OrthoDB" id="9780884at2"/>
<evidence type="ECO:0000259" key="3">
    <source>
        <dbReference type="Pfam" id="PF00149"/>
    </source>
</evidence>
<dbReference type="AlphaFoldDB" id="A0A068SS76"/>
<dbReference type="EMBL" id="HG938353">
    <property type="protein sequence ID" value="CDN49162.1"/>
    <property type="molecule type" value="Genomic_DNA"/>
</dbReference>
<accession>A0A068SS76</accession>
<evidence type="ECO:0000256" key="1">
    <source>
        <dbReference type="ARBA" id="ARBA00022723"/>
    </source>
</evidence>
<dbReference type="KEGG" id="ngg:RG540_CH29970"/>